<comment type="caution">
    <text evidence="1">The sequence shown here is derived from an EMBL/GenBank/DDBJ whole genome shotgun (WGS) entry which is preliminary data.</text>
</comment>
<name>A0A5J4RPW4_9ZZZZ</name>
<organism evidence="1">
    <name type="scientific">termite gut metagenome</name>
    <dbReference type="NCBI Taxonomy" id="433724"/>
    <lineage>
        <taxon>unclassified sequences</taxon>
        <taxon>metagenomes</taxon>
        <taxon>organismal metagenomes</taxon>
    </lineage>
</organism>
<dbReference type="NCBIfam" id="NF033519">
    <property type="entry name" value="transpos_ISAzo13"/>
    <property type="match status" value="1"/>
</dbReference>
<proteinExistence type="predicted"/>
<dbReference type="Pfam" id="PF07592">
    <property type="entry name" value="DDE_Tnp_ISAZ013"/>
    <property type="match status" value="1"/>
</dbReference>
<dbReference type="AlphaFoldDB" id="A0A5J4RPW4"/>
<dbReference type="EMBL" id="SNRY01000889">
    <property type="protein sequence ID" value="KAA6335485.1"/>
    <property type="molecule type" value="Genomic_DNA"/>
</dbReference>
<reference evidence="1" key="1">
    <citation type="submission" date="2019-03" db="EMBL/GenBank/DDBJ databases">
        <title>Single cell metagenomics reveals metabolic interactions within the superorganism composed of flagellate Streblomastix strix and complex community of Bacteroidetes bacteria on its surface.</title>
        <authorList>
            <person name="Treitli S.C."/>
            <person name="Kolisko M."/>
            <person name="Husnik F."/>
            <person name="Keeling P."/>
            <person name="Hampl V."/>
        </authorList>
    </citation>
    <scope>NUCLEOTIDE SEQUENCE</scope>
    <source>
        <strain evidence="1">STM</strain>
    </source>
</reference>
<gene>
    <name evidence="1" type="ORF">EZS27_016295</name>
</gene>
<accession>A0A5J4RPW4</accession>
<sequence length="400" mass="45021">MESDLQSKFATLLPHLDEHTARLYLGSEALSLGRGGKQKVSRLAGVSRVRINKGIEELTSPSQSVSMTIEQRIRKKGGGRKLVKEKEEGLMEALEAIITPHTRGDPMNPLLWVSKSLRHIEKALWEKGYKVSHVTIGELLKSLGYSLQANRKTDEGLSVPDRDKQFEYINTKALAFMSMGDPVISVDCKKKELIGNYKNQGREWEEGKHAHQVKVYDFIDKTSGKAVPYGVYDMAQNQAWVSVGISSDTAAFAVNTIRTWWQQMGREHYPDSKKLMITADGGGSNSSSSRLWKKELQALATETGLEISVCHLPPGTSKWNKIEHRLFSFITMNWRAKPLSSLEVIVNLIANTTTEKGLKVKAMADKNRYEKGIKISDGEMKNIHLVQNEYRGEWNYKISP</sequence>
<evidence type="ECO:0008006" key="2">
    <source>
        <dbReference type="Google" id="ProtNLM"/>
    </source>
</evidence>
<evidence type="ECO:0000313" key="1">
    <source>
        <dbReference type="EMBL" id="KAA6335485.1"/>
    </source>
</evidence>
<dbReference type="InterPro" id="IPR011518">
    <property type="entry name" value="Transposase_36"/>
</dbReference>
<protein>
    <recommendedName>
        <fullName evidence="2">Rhodopirellula transposase</fullName>
    </recommendedName>
</protein>